<protein>
    <submittedName>
        <fullName evidence="1">Uncharacterized protein</fullName>
    </submittedName>
</protein>
<dbReference type="Gene3D" id="3.90.70.10">
    <property type="entry name" value="Cysteine proteinases"/>
    <property type="match status" value="1"/>
</dbReference>
<organism evidence="1">
    <name type="scientific">Singulisphaera sp. Ch08</name>
    <dbReference type="NCBI Taxonomy" id="3120278"/>
    <lineage>
        <taxon>Bacteria</taxon>
        <taxon>Pseudomonadati</taxon>
        <taxon>Planctomycetota</taxon>
        <taxon>Planctomycetia</taxon>
        <taxon>Isosphaerales</taxon>
        <taxon>Isosphaeraceae</taxon>
        <taxon>Singulisphaera</taxon>
    </lineage>
</organism>
<evidence type="ECO:0000313" key="1">
    <source>
        <dbReference type="EMBL" id="XBH06407.1"/>
    </source>
</evidence>
<accession>A0AAU7CNB6</accession>
<dbReference type="AlphaFoldDB" id="A0AAU7CNB6"/>
<reference evidence="1" key="1">
    <citation type="submission" date="2024-05" db="EMBL/GenBank/DDBJ databases">
        <title>Planctomycetes of the genus Singulisphaera possess chitinolytic capabilities.</title>
        <authorList>
            <person name="Ivanova A."/>
        </authorList>
    </citation>
    <scope>NUCLEOTIDE SEQUENCE</scope>
    <source>
        <strain evidence="1">Ch08T</strain>
    </source>
</reference>
<dbReference type="RefSeq" id="WP_406699258.1">
    <property type="nucleotide sequence ID" value="NZ_CP155447.1"/>
</dbReference>
<gene>
    <name evidence="1" type="ORF">V5E97_10310</name>
</gene>
<name>A0AAU7CNB6_9BACT</name>
<sequence length="294" mass="32024">MTFDPQSLCGWVDDPARHPMAATFAPPLSQVAPRLMGADENVYLYRAWKEALGDYPAYVAQQIGDCTSFGSGHAVDLLQCVEITIGKEPITYLETCTEFIYGVGREIAGMLGGGDGCYGTAVAKALVDVGAIPRKLIGPYDGNRAKQWGARGVPAEMKTAAAPFKVGSAALITTLEELDASLANGYPSAGGFSQGFTMRRDANGCCQQSGRWGHEQCCTGRRRRNGRREYLLCQSWGPNVPDGPLTDDQPNFSFWIDETAMASILSQRDWLTFAKFPGFERRPLPAAWTTKDFI</sequence>
<proteinExistence type="predicted"/>
<dbReference type="EMBL" id="CP155447">
    <property type="protein sequence ID" value="XBH06407.1"/>
    <property type="molecule type" value="Genomic_DNA"/>
</dbReference>